<sequence length="190" mass="21482">MYELMEREVQEEQLVAMENIKEDTLSEIWNLSKSVRRRFPKLVVLNSVEDFSFAQAFKFLLEIDAPCPTSDNELQKRGKITASVCYFCHRNEDSSDHIFWGFEWAVEIRGWGLHLFNLNGSNINSMKDLIDLVQQSTPDETRVCCDGASTGNPGIGGNGAVFRDNSGSVLAVLVINLAFTTAYYAENVWQ</sequence>
<accession>A0A7J7NPA6</accession>
<dbReference type="PROSITE" id="PS50879">
    <property type="entry name" value="RNASE_H_1"/>
    <property type="match status" value="1"/>
</dbReference>
<keyword evidence="3" id="KW-1185">Reference proteome</keyword>
<dbReference type="AlphaFoldDB" id="A0A7J7NPA6"/>
<evidence type="ECO:0000259" key="1">
    <source>
        <dbReference type="PROSITE" id="PS50879"/>
    </source>
</evidence>
<dbReference type="InterPro" id="IPR002156">
    <property type="entry name" value="RNaseH_domain"/>
</dbReference>
<dbReference type="EMBL" id="JACGCM010000677">
    <property type="protein sequence ID" value="KAF6168804.1"/>
    <property type="molecule type" value="Genomic_DNA"/>
</dbReference>
<proteinExistence type="predicted"/>
<organism evidence="2 3">
    <name type="scientific">Kingdonia uniflora</name>
    <dbReference type="NCBI Taxonomy" id="39325"/>
    <lineage>
        <taxon>Eukaryota</taxon>
        <taxon>Viridiplantae</taxon>
        <taxon>Streptophyta</taxon>
        <taxon>Embryophyta</taxon>
        <taxon>Tracheophyta</taxon>
        <taxon>Spermatophyta</taxon>
        <taxon>Magnoliopsida</taxon>
        <taxon>Ranunculales</taxon>
        <taxon>Circaeasteraceae</taxon>
        <taxon>Kingdonia</taxon>
    </lineage>
</organism>
<name>A0A7J7NPA6_9MAGN</name>
<gene>
    <name evidence="2" type="ORF">GIB67_042111</name>
</gene>
<dbReference type="OrthoDB" id="895680at2759"/>
<reference evidence="2 3" key="1">
    <citation type="journal article" date="2020" name="IScience">
        <title>Genome Sequencing of the Endangered Kingdonia uniflora (Circaeasteraceae, Ranunculales) Reveals Potential Mechanisms of Evolutionary Specialization.</title>
        <authorList>
            <person name="Sun Y."/>
            <person name="Deng T."/>
            <person name="Zhang A."/>
            <person name="Moore M.J."/>
            <person name="Landis J.B."/>
            <person name="Lin N."/>
            <person name="Zhang H."/>
            <person name="Zhang X."/>
            <person name="Huang J."/>
            <person name="Zhang X."/>
            <person name="Sun H."/>
            <person name="Wang H."/>
        </authorList>
    </citation>
    <scope>NUCLEOTIDE SEQUENCE [LARGE SCALE GENOMIC DNA]</scope>
    <source>
        <strain evidence="2">TB1705</strain>
        <tissue evidence="2">Leaf</tissue>
    </source>
</reference>
<dbReference type="Proteomes" id="UP000541444">
    <property type="component" value="Unassembled WGS sequence"/>
</dbReference>
<dbReference type="GO" id="GO:0004523">
    <property type="term" value="F:RNA-DNA hybrid ribonuclease activity"/>
    <property type="evidence" value="ECO:0007669"/>
    <property type="project" value="InterPro"/>
</dbReference>
<protein>
    <recommendedName>
        <fullName evidence="1">RNase H type-1 domain-containing protein</fullName>
    </recommendedName>
</protein>
<dbReference type="SUPFAM" id="SSF53098">
    <property type="entry name" value="Ribonuclease H-like"/>
    <property type="match status" value="1"/>
</dbReference>
<dbReference type="InterPro" id="IPR012337">
    <property type="entry name" value="RNaseH-like_sf"/>
</dbReference>
<dbReference type="GO" id="GO:0003676">
    <property type="term" value="F:nucleic acid binding"/>
    <property type="evidence" value="ECO:0007669"/>
    <property type="project" value="InterPro"/>
</dbReference>
<comment type="caution">
    <text evidence="2">The sequence shown here is derived from an EMBL/GenBank/DDBJ whole genome shotgun (WGS) entry which is preliminary data.</text>
</comment>
<feature type="domain" description="RNase H type-1" evidence="1">
    <location>
        <begin position="137"/>
        <end position="190"/>
    </location>
</feature>
<evidence type="ECO:0000313" key="2">
    <source>
        <dbReference type="EMBL" id="KAF6168804.1"/>
    </source>
</evidence>
<evidence type="ECO:0000313" key="3">
    <source>
        <dbReference type="Proteomes" id="UP000541444"/>
    </source>
</evidence>